<dbReference type="PANTHER" id="PTHR30349">
    <property type="entry name" value="PHAGE INTEGRASE-RELATED"/>
    <property type="match status" value="1"/>
</dbReference>
<dbReference type="InterPro" id="IPR010998">
    <property type="entry name" value="Integrase_recombinase_N"/>
</dbReference>
<feature type="active site" description="O-(3'-phospho-DNA)-tyrosine intermediate" evidence="9">
    <location>
        <position position="290"/>
    </location>
</feature>
<dbReference type="PANTHER" id="PTHR30349:SF81">
    <property type="entry name" value="TYROSINE RECOMBINASE XERC"/>
    <property type="match status" value="1"/>
</dbReference>
<feature type="active site" evidence="9">
    <location>
        <position position="162"/>
    </location>
</feature>
<gene>
    <name evidence="9" type="primary">xerC</name>
    <name evidence="12" type="ORF">M2350_001877</name>
</gene>
<keyword evidence="7 9" id="KW-0233">DNA recombination</keyword>
<evidence type="ECO:0000256" key="3">
    <source>
        <dbReference type="ARBA" id="ARBA00022618"/>
    </source>
</evidence>
<feature type="domain" description="Core-binding (CB)" evidence="11">
    <location>
        <begin position="8"/>
        <end position="93"/>
    </location>
</feature>
<evidence type="ECO:0000313" key="12">
    <source>
        <dbReference type="EMBL" id="MCS3919464.1"/>
    </source>
</evidence>
<dbReference type="Pfam" id="PF00589">
    <property type="entry name" value="Phage_integrase"/>
    <property type="match status" value="1"/>
</dbReference>
<comment type="function">
    <text evidence="9">Site-specific tyrosine recombinase, which acts by catalyzing the cutting and rejoining of the recombining DNA molecules. The XerC-XerD complex is essential to convert dimers of the bacterial chromosome into monomers to permit their segregation at cell division. It also contributes to the segregational stability of plasmids.</text>
</comment>
<evidence type="ECO:0000256" key="8">
    <source>
        <dbReference type="ARBA" id="ARBA00023306"/>
    </source>
</evidence>
<dbReference type="InterPro" id="IPR011010">
    <property type="entry name" value="DNA_brk_join_enz"/>
</dbReference>
<dbReference type="EMBL" id="JANUCP010000003">
    <property type="protein sequence ID" value="MCS3919464.1"/>
    <property type="molecule type" value="Genomic_DNA"/>
</dbReference>
<feature type="active site" evidence="9">
    <location>
        <position position="281"/>
    </location>
</feature>
<accession>A0ABT2EP48</accession>
<dbReference type="Proteomes" id="UP001204798">
    <property type="component" value="Unassembled WGS sequence"/>
</dbReference>
<dbReference type="SUPFAM" id="SSF56349">
    <property type="entry name" value="DNA breaking-rejoining enzymes"/>
    <property type="match status" value="1"/>
</dbReference>
<evidence type="ECO:0000256" key="4">
    <source>
        <dbReference type="ARBA" id="ARBA00022829"/>
    </source>
</evidence>
<dbReference type="Gene3D" id="1.10.150.130">
    <property type="match status" value="1"/>
</dbReference>
<dbReference type="InterPro" id="IPR044068">
    <property type="entry name" value="CB"/>
</dbReference>
<feature type="active site" evidence="9">
    <location>
        <position position="258"/>
    </location>
</feature>
<feature type="domain" description="Tyr recombinase" evidence="10">
    <location>
        <begin position="114"/>
        <end position="303"/>
    </location>
</feature>
<dbReference type="InterPro" id="IPR013762">
    <property type="entry name" value="Integrase-like_cat_sf"/>
</dbReference>
<organism evidence="12 13">
    <name type="scientific">Candidatus Fervidibacter sacchari</name>
    <dbReference type="NCBI Taxonomy" id="1448929"/>
    <lineage>
        <taxon>Bacteria</taxon>
        <taxon>Candidatus Fervidibacterota</taxon>
        <taxon>Candidatus Fervidibacter</taxon>
    </lineage>
</organism>
<sequence length="317" mass="36150">MNEKLNGKDLKRWLDTFVIYLRTERGLLESSVRTYADDLRNYLEFLAQRGISPDQAGTEAVVNYLAWLQGQSLSPATISRRLTVIRIFHRFLVREGLASRDPTLHLMSPKQPQTLPQFLSVQEATTLLENLRSIACSTQGQKSPLLMRDYAMLELLYATGIRVGELVNLRVDSVNLETGFVRVLGKGSKERLVPLGSAAAEALRRYLKESRPLLDKNGSPYLFLSRRGKNLRRETVIRLVERYTDLILDRKMSPHKIRHSFATHLLQGGADLRSIQELLGHARITTTQKYTHLVTPHLRQTYLEAHPRAKRNGKDLG</sequence>
<comment type="caution">
    <text evidence="12">The sequence shown here is derived from an EMBL/GenBank/DDBJ whole genome shotgun (WGS) entry which is preliminary data.</text>
</comment>
<evidence type="ECO:0000256" key="9">
    <source>
        <dbReference type="HAMAP-Rule" id="MF_01808"/>
    </source>
</evidence>
<keyword evidence="8 9" id="KW-0131">Cell cycle</keyword>
<dbReference type="Gene3D" id="1.10.443.10">
    <property type="entry name" value="Intergrase catalytic core"/>
    <property type="match status" value="1"/>
</dbReference>
<dbReference type="InterPro" id="IPR050090">
    <property type="entry name" value="Tyrosine_recombinase_XerCD"/>
</dbReference>
<evidence type="ECO:0000256" key="7">
    <source>
        <dbReference type="ARBA" id="ARBA00023172"/>
    </source>
</evidence>
<keyword evidence="5 9" id="KW-0229">DNA integration</keyword>
<evidence type="ECO:0000256" key="2">
    <source>
        <dbReference type="ARBA" id="ARBA00022490"/>
    </source>
</evidence>
<feature type="active site" evidence="9">
    <location>
        <position position="255"/>
    </location>
</feature>
<name>A0ABT2EP48_9BACT</name>
<dbReference type="CDD" id="cd00798">
    <property type="entry name" value="INT_XerDC_C"/>
    <property type="match status" value="1"/>
</dbReference>
<reference evidence="12 13" key="1">
    <citation type="submission" date="2022-08" db="EMBL/GenBank/DDBJ databases">
        <title>Bacterial and archaeal communities from various locations to study Microbial Dark Matter (Phase II).</title>
        <authorList>
            <person name="Stepanauskas R."/>
        </authorList>
    </citation>
    <scope>NUCLEOTIDE SEQUENCE [LARGE SCALE GENOMIC DNA]</scope>
    <source>
        <strain evidence="12 13">PD1</strain>
    </source>
</reference>
<evidence type="ECO:0000256" key="1">
    <source>
        <dbReference type="ARBA" id="ARBA00004496"/>
    </source>
</evidence>
<dbReference type="PROSITE" id="PS51900">
    <property type="entry name" value="CB"/>
    <property type="match status" value="1"/>
</dbReference>
<dbReference type="HAMAP" id="MF_01808">
    <property type="entry name" value="Recomb_XerC_XerD"/>
    <property type="match status" value="1"/>
</dbReference>
<evidence type="ECO:0000259" key="10">
    <source>
        <dbReference type="PROSITE" id="PS51898"/>
    </source>
</evidence>
<dbReference type="InterPro" id="IPR023009">
    <property type="entry name" value="Tyrosine_recombinase_XerC/XerD"/>
</dbReference>
<dbReference type="InterPro" id="IPR004107">
    <property type="entry name" value="Integrase_SAM-like_N"/>
</dbReference>
<comment type="similarity">
    <text evidence="9">Belongs to the 'phage' integrase family. XerC subfamily.</text>
</comment>
<dbReference type="Pfam" id="PF02899">
    <property type="entry name" value="Phage_int_SAM_1"/>
    <property type="match status" value="1"/>
</dbReference>
<evidence type="ECO:0000259" key="11">
    <source>
        <dbReference type="PROSITE" id="PS51900"/>
    </source>
</evidence>
<keyword evidence="3 9" id="KW-0132">Cell division</keyword>
<comment type="subunit">
    <text evidence="9">Forms a cyclic heterotetrameric complex composed of two molecules of XerC and two molecules of XerD.</text>
</comment>
<dbReference type="PROSITE" id="PS51898">
    <property type="entry name" value="TYR_RECOMBINASE"/>
    <property type="match status" value="1"/>
</dbReference>
<evidence type="ECO:0000256" key="5">
    <source>
        <dbReference type="ARBA" id="ARBA00022908"/>
    </source>
</evidence>
<evidence type="ECO:0000256" key="6">
    <source>
        <dbReference type="ARBA" id="ARBA00023125"/>
    </source>
</evidence>
<protein>
    <recommendedName>
        <fullName evidence="9">Tyrosine recombinase XerC</fullName>
    </recommendedName>
</protein>
<keyword evidence="13" id="KW-1185">Reference proteome</keyword>
<comment type="subcellular location">
    <subcellularLocation>
        <location evidence="1 9">Cytoplasm</location>
    </subcellularLocation>
</comment>
<feature type="active site" evidence="9">
    <location>
        <position position="186"/>
    </location>
</feature>
<keyword evidence="6 9" id="KW-0238">DNA-binding</keyword>
<keyword evidence="2 9" id="KW-0963">Cytoplasm</keyword>
<dbReference type="InterPro" id="IPR002104">
    <property type="entry name" value="Integrase_catalytic"/>
</dbReference>
<dbReference type="NCBIfam" id="NF001399">
    <property type="entry name" value="PRK00283.1"/>
    <property type="match status" value="1"/>
</dbReference>
<evidence type="ECO:0000313" key="13">
    <source>
        <dbReference type="Proteomes" id="UP001204798"/>
    </source>
</evidence>
<keyword evidence="4 9" id="KW-0159">Chromosome partition</keyword>
<proteinExistence type="inferred from homology"/>
<dbReference type="RefSeq" id="WP_259095898.1">
    <property type="nucleotide sequence ID" value="NZ_CP130454.1"/>
</dbReference>